<gene>
    <name evidence="7" type="primary">axe1-6A_3</name>
    <name evidence="7" type="ORF">BcellWH2_04305</name>
</gene>
<dbReference type="GO" id="GO:0004560">
    <property type="term" value="F:alpha-L-fucosidase activity"/>
    <property type="evidence" value="ECO:0007669"/>
    <property type="project" value="TreeGrafter"/>
</dbReference>
<feature type="domain" description="Sialate O-acetylesterase" evidence="3">
    <location>
        <begin position="23"/>
        <end position="269"/>
    </location>
</feature>
<dbReference type="RefSeq" id="WP_029428721.1">
    <property type="nucleotide sequence ID" value="NZ_CP012801.1"/>
</dbReference>
<dbReference type="Pfam" id="PF03629">
    <property type="entry name" value="SASA"/>
    <property type="match status" value="1"/>
</dbReference>
<feature type="signal peptide" evidence="2">
    <location>
        <begin position="1"/>
        <end position="20"/>
    </location>
</feature>
<dbReference type="KEGG" id="bcel:BcellWH2_04305"/>
<keyword evidence="1" id="KW-0378">Hydrolase</keyword>
<sequence length="1074" mass="119610">MRTFVFTCLLLLGMTTFAQDANFHIYLCLGQSNMEGNAKVEEQDTVAVDSRFQVLAAVDCPNLGRIKGNWYKAVPPLARCYTGLTPGDYFGRAMVANLPSNVRVGIINVAVGGCRIELFDKDNYQSYVETSPDWLKNMVKEYGGNPYARLVEMAKLAQKDGVIKGILLHQGESNTNDKDWPLKVKGVYDNLLNDLGLSAANVPLLAGEVVHADQNGVCASMNTIIDSLPQVIPTAHVISSAGCPAAFDNLHFTAEGYRMLGARYAAKMLSILGYGDWTSAQNMKLWYNRPAQDWLEALPLGNSRLGAMVFGGTAREELQLNEETFWAGGPYNNNNPKGLQVLPEIRRLIFEGKTLEAQKLIDENYMTPQHGMRYLTLGSLFLNFPGHENPSEYYRDLNLENATATTRYEVDGVKFVRTAFASLSDDVIIVRIQADKAKALNFAVSYSSPLKSDVQVKGGKLIISCQGAEHEGIPAAMRAECQVQVRTDGRVSKEESTLAVNGATEATLYISAATNFVNYHDVSANESKRAATYLQKATRIPYEQALKSHIASYRKQYDRVSLTLESTGVSALETPVRVQRFMEGNDMAMAALMFQYGRYLLISSSQPGGQPANLQGIWNHSPYAPWDSKYTININAEMNYWPAEVTNLSETHEPLFDMVTDLAVTGSETAKVLYDAKGWVAHHNTDIWRACGPVDAAYFGMWPNGGAWLAQHLWQHYLFTGDKEFLKKYYPLLKGTADFYLSHLVEHPKYKWMVTVPSMSPEHGYRGSQTTITAGCTMDNQIAFDALYNTLQASRILGGDKQYEDSLQVMLSKLPPMQIGKHNQLQEWLIDADNPLDDHRHISHLYGLYPSNQISPTTNPELFQAARNTLIQRGDMATGWSIGWKINFWARMLDGNHAYKIIQNMLHLLPNDKVQKEYPEGRTYPNLFDAHPPFQIDGNFGYTAGVAEMLLQSHDGAVHLLPALPEAWKKGSVKGLVARGGFVVDMEWDGVQLKKAKIHSRLGGVLRIRSYVPLKGKGVKVADGACPNPLYASAVIKEPVVSKLINPQVPVLYRTYEYDIVTQPGEDYSLERSM</sequence>
<dbReference type="SUPFAM" id="SSF52266">
    <property type="entry name" value="SGNH hydrolase"/>
    <property type="match status" value="1"/>
</dbReference>
<evidence type="ECO:0000256" key="2">
    <source>
        <dbReference type="SAM" id="SignalP"/>
    </source>
</evidence>
<dbReference type="Gene3D" id="2.60.40.1180">
    <property type="entry name" value="Golgi alpha-mannosidase II"/>
    <property type="match status" value="1"/>
</dbReference>
<feature type="chain" id="PRO_5006047721" evidence="2">
    <location>
        <begin position="21"/>
        <end position="1074"/>
    </location>
</feature>
<dbReference type="PANTHER" id="PTHR31084:SF0">
    <property type="entry name" value="ALPHA-L-FUCOSIDASE 2"/>
    <property type="match status" value="1"/>
</dbReference>
<dbReference type="Pfam" id="PF21307">
    <property type="entry name" value="Glyco_hydro_95_C"/>
    <property type="match status" value="1"/>
</dbReference>
<dbReference type="InterPro" id="IPR027414">
    <property type="entry name" value="GH95_N_dom"/>
</dbReference>
<organism evidence="7 8">
    <name type="scientific">Bacteroides cellulosilyticus</name>
    <dbReference type="NCBI Taxonomy" id="246787"/>
    <lineage>
        <taxon>Bacteria</taxon>
        <taxon>Pseudomonadati</taxon>
        <taxon>Bacteroidota</taxon>
        <taxon>Bacteroidia</taxon>
        <taxon>Bacteroidales</taxon>
        <taxon>Bacteroidaceae</taxon>
        <taxon>Bacteroides</taxon>
    </lineage>
</organism>
<dbReference type="Pfam" id="PF22124">
    <property type="entry name" value="Glyco_hydro_95_cat"/>
    <property type="match status" value="1"/>
</dbReference>
<dbReference type="InterPro" id="IPR012341">
    <property type="entry name" value="6hp_glycosidase-like_sf"/>
</dbReference>
<evidence type="ECO:0000259" key="3">
    <source>
        <dbReference type="Pfam" id="PF03629"/>
    </source>
</evidence>
<feature type="domain" description="Alpha fucosidase A-like C-terminal" evidence="5">
    <location>
        <begin position="952"/>
        <end position="1013"/>
    </location>
</feature>
<dbReference type="Gene3D" id="1.50.10.10">
    <property type="match status" value="1"/>
</dbReference>
<evidence type="ECO:0000259" key="4">
    <source>
        <dbReference type="Pfam" id="PF14498"/>
    </source>
</evidence>
<dbReference type="Gene3D" id="2.70.98.50">
    <property type="entry name" value="putative glycoside hydrolase family protein from bacillus halodurans"/>
    <property type="match status" value="1"/>
</dbReference>
<evidence type="ECO:0000313" key="8">
    <source>
        <dbReference type="Proteomes" id="UP000061809"/>
    </source>
</evidence>
<evidence type="ECO:0000259" key="6">
    <source>
        <dbReference type="Pfam" id="PF22124"/>
    </source>
</evidence>
<dbReference type="Proteomes" id="UP000061809">
    <property type="component" value="Chromosome"/>
</dbReference>
<reference evidence="7 8" key="1">
    <citation type="journal article" date="2015" name="Science">
        <title>Genetic determinants of in vivo fitness and diet responsiveness in multiple human gut Bacteroides.</title>
        <authorList>
            <person name="Wu M."/>
            <person name="McNulty N.P."/>
            <person name="Rodionov D.A."/>
            <person name="Khoroshkin M.S."/>
            <person name="Griffin N.W."/>
            <person name="Cheng J."/>
            <person name="Latreille P."/>
            <person name="Kerstetter R.A."/>
            <person name="Terrapon N."/>
            <person name="Henrissat B."/>
            <person name="Osterman A.L."/>
            <person name="Gordon J.I."/>
        </authorList>
    </citation>
    <scope>NUCLEOTIDE SEQUENCE [LARGE SCALE GENOMIC DNA]</scope>
    <source>
        <strain evidence="7 8">WH2</strain>
    </source>
</reference>
<evidence type="ECO:0000256" key="1">
    <source>
        <dbReference type="ARBA" id="ARBA00022801"/>
    </source>
</evidence>
<protein>
    <submittedName>
        <fullName evidence="7">Carbohydrate acetyl esterase/feruloyl esterase</fullName>
    </submittedName>
</protein>
<dbReference type="AlphaFoldDB" id="A0A0P0GKF6"/>
<dbReference type="InterPro" id="IPR036514">
    <property type="entry name" value="SGNH_hydro_sf"/>
</dbReference>
<dbReference type="PANTHER" id="PTHR31084">
    <property type="entry name" value="ALPHA-L-FUCOSIDASE 2"/>
    <property type="match status" value="1"/>
</dbReference>
<dbReference type="Gene3D" id="3.40.50.1110">
    <property type="entry name" value="SGNH hydrolase"/>
    <property type="match status" value="1"/>
</dbReference>
<dbReference type="InterPro" id="IPR049053">
    <property type="entry name" value="AFCA-like_C"/>
</dbReference>
<dbReference type="GO" id="GO:0016788">
    <property type="term" value="F:hydrolase activity, acting on ester bonds"/>
    <property type="evidence" value="ECO:0007669"/>
    <property type="project" value="UniProtKB-ARBA"/>
</dbReference>
<name>A0A0P0GKF6_9BACE</name>
<dbReference type="InterPro" id="IPR008928">
    <property type="entry name" value="6-hairpin_glycosidase_sf"/>
</dbReference>
<evidence type="ECO:0000259" key="5">
    <source>
        <dbReference type="Pfam" id="PF21307"/>
    </source>
</evidence>
<dbReference type="GO" id="GO:0005975">
    <property type="term" value="P:carbohydrate metabolic process"/>
    <property type="evidence" value="ECO:0007669"/>
    <property type="project" value="InterPro"/>
</dbReference>
<dbReference type="PATRIC" id="fig|246787.4.peg.4448"/>
<feature type="domain" description="Glycosyl hydrolase family 95 catalytic" evidence="6">
    <location>
        <begin position="542"/>
        <end position="950"/>
    </location>
</feature>
<feature type="domain" description="Glycosyl hydrolase family 95 N-terminal" evidence="4">
    <location>
        <begin position="285"/>
        <end position="518"/>
    </location>
</feature>
<dbReference type="InterPro" id="IPR013780">
    <property type="entry name" value="Glyco_hydro_b"/>
</dbReference>
<keyword evidence="2" id="KW-0732">Signal</keyword>
<dbReference type="InterPro" id="IPR054363">
    <property type="entry name" value="GH95_cat"/>
</dbReference>
<dbReference type="InterPro" id="IPR005181">
    <property type="entry name" value="SASA"/>
</dbReference>
<dbReference type="Pfam" id="PF14498">
    <property type="entry name" value="Glyco_hyd_65N_2"/>
    <property type="match status" value="1"/>
</dbReference>
<evidence type="ECO:0000313" key="7">
    <source>
        <dbReference type="EMBL" id="ALJ61522.1"/>
    </source>
</evidence>
<proteinExistence type="predicted"/>
<dbReference type="EMBL" id="CP012801">
    <property type="protein sequence ID" value="ALJ61522.1"/>
    <property type="molecule type" value="Genomic_DNA"/>
</dbReference>
<accession>A0A0P0GKF6</accession>
<dbReference type="SUPFAM" id="SSF48208">
    <property type="entry name" value="Six-hairpin glycosidases"/>
    <property type="match status" value="1"/>
</dbReference>